<keyword evidence="1" id="KW-0805">Transcription regulation</keyword>
<dbReference type="SUPFAM" id="SSF46689">
    <property type="entry name" value="Homeodomain-like"/>
    <property type="match status" value="1"/>
</dbReference>
<dbReference type="Gene3D" id="1.10.10.10">
    <property type="entry name" value="Winged helix-like DNA-binding domain superfamily/Winged helix DNA-binding domain"/>
    <property type="match status" value="1"/>
</dbReference>
<keyword evidence="2" id="KW-0238">DNA-binding</keyword>
<dbReference type="PANTHER" id="PTHR30514:SF18">
    <property type="entry name" value="RPIR-FAMILY TRANSCRIPTIONAL REGULATOR"/>
    <property type="match status" value="1"/>
</dbReference>
<dbReference type="InterPro" id="IPR046348">
    <property type="entry name" value="SIS_dom_sf"/>
</dbReference>
<dbReference type="InterPro" id="IPR009057">
    <property type="entry name" value="Homeodomain-like_sf"/>
</dbReference>
<evidence type="ECO:0000259" key="5">
    <source>
        <dbReference type="PROSITE" id="PS51464"/>
    </source>
</evidence>
<evidence type="ECO:0000259" key="4">
    <source>
        <dbReference type="PROSITE" id="PS51071"/>
    </source>
</evidence>
<protein>
    <submittedName>
        <fullName evidence="6">MurR/RpiR family transcriptional regulator</fullName>
    </submittedName>
</protein>
<evidence type="ECO:0000313" key="7">
    <source>
        <dbReference type="Proteomes" id="UP001138709"/>
    </source>
</evidence>
<dbReference type="PROSITE" id="PS51071">
    <property type="entry name" value="HTH_RPIR"/>
    <property type="match status" value="1"/>
</dbReference>
<name>A0A9X9X709_9PROT</name>
<dbReference type="EMBL" id="JAAEDL010000002">
    <property type="protein sequence ID" value="MBR0679495.1"/>
    <property type="molecule type" value="Genomic_DNA"/>
</dbReference>
<dbReference type="InterPro" id="IPR001347">
    <property type="entry name" value="SIS_dom"/>
</dbReference>
<evidence type="ECO:0000256" key="3">
    <source>
        <dbReference type="ARBA" id="ARBA00023163"/>
    </source>
</evidence>
<dbReference type="Proteomes" id="UP001138709">
    <property type="component" value="Unassembled WGS sequence"/>
</dbReference>
<gene>
    <name evidence="6" type="ORF">GXW74_03285</name>
</gene>
<proteinExistence type="predicted"/>
<dbReference type="GO" id="GO:1901135">
    <property type="term" value="P:carbohydrate derivative metabolic process"/>
    <property type="evidence" value="ECO:0007669"/>
    <property type="project" value="InterPro"/>
</dbReference>
<dbReference type="Pfam" id="PF01418">
    <property type="entry name" value="HTH_6"/>
    <property type="match status" value="1"/>
</dbReference>
<keyword evidence="7" id="KW-1185">Reference proteome</keyword>
<keyword evidence="3" id="KW-0804">Transcription</keyword>
<dbReference type="InterPro" id="IPR036388">
    <property type="entry name" value="WH-like_DNA-bd_sf"/>
</dbReference>
<dbReference type="InterPro" id="IPR047640">
    <property type="entry name" value="RpiR-like"/>
</dbReference>
<reference evidence="6" key="1">
    <citation type="submission" date="2020-01" db="EMBL/GenBank/DDBJ databases">
        <authorList>
            <person name="Rat A."/>
        </authorList>
    </citation>
    <scope>NUCLEOTIDE SEQUENCE</scope>
    <source>
        <strain evidence="6">LMG 31228</strain>
    </source>
</reference>
<dbReference type="InterPro" id="IPR000281">
    <property type="entry name" value="HTH_RpiR"/>
</dbReference>
<reference evidence="6" key="2">
    <citation type="journal article" date="2021" name="Syst. Appl. Microbiol.">
        <title>Roseomonas hellenica sp. nov., isolated from roots of wild-growing Alkanna tinctoria.</title>
        <authorList>
            <person name="Rat A."/>
            <person name="Naranjo H.D."/>
            <person name="Lebbe L."/>
            <person name="Cnockaert M."/>
            <person name="Krigas N."/>
            <person name="Grigoriadou K."/>
            <person name="Maloupa E."/>
            <person name="Willems A."/>
        </authorList>
    </citation>
    <scope>NUCLEOTIDE SEQUENCE</scope>
    <source>
        <strain evidence="6">LMG 31228</strain>
    </source>
</reference>
<dbReference type="AlphaFoldDB" id="A0A9X9X709"/>
<dbReference type="Pfam" id="PF01380">
    <property type="entry name" value="SIS"/>
    <property type="match status" value="1"/>
</dbReference>
<comment type="caution">
    <text evidence="6">The sequence shown here is derived from an EMBL/GenBank/DDBJ whole genome shotgun (WGS) entry which is preliminary data.</text>
</comment>
<dbReference type="CDD" id="cd05013">
    <property type="entry name" value="SIS_RpiR"/>
    <property type="match status" value="1"/>
</dbReference>
<dbReference type="PANTHER" id="PTHR30514">
    <property type="entry name" value="GLUCOKINASE"/>
    <property type="match status" value="1"/>
</dbReference>
<dbReference type="RefSeq" id="WP_211844847.1">
    <property type="nucleotide sequence ID" value="NZ_JAAEDL010000002.1"/>
</dbReference>
<evidence type="ECO:0000256" key="1">
    <source>
        <dbReference type="ARBA" id="ARBA00023015"/>
    </source>
</evidence>
<dbReference type="InterPro" id="IPR035472">
    <property type="entry name" value="RpiR-like_SIS"/>
</dbReference>
<dbReference type="GO" id="GO:0003677">
    <property type="term" value="F:DNA binding"/>
    <property type="evidence" value="ECO:0007669"/>
    <property type="project" value="UniProtKB-KW"/>
</dbReference>
<organism evidence="6 7">
    <name type="scientific">Neoroseomonas eburnea</name>
    <dbReference type="NCBI Taxonomy" id="1346889"/>
    <lineage>
        <taxon>Bacteria</taxon>
        <taxon>Pseudomonadati</taxon>
        <taxon>Pseudomonadota</taxon>
        <taxon>Alphaproteobacteria</taxon>
        <taxon>Acetobacterales</taxon>
        <taxon>Acetobacteraceae</taxon>
        <taxon>Neoroseomonas</taxon>
    </lineage>
</organism>
<evidence type="ECO:0000313" key="6">
    <source>
        <dbReference type="EMBL" id="MBR0679495.1"/>
    </source>
</evidence>
<dbReference type="Gene3D" id="3.40.50.10490">
    <property type="entry name" value="Glucose-6-phosphate isomerase like protein, domain 1"/>
    <property type="match status" value="1"/>
</dbReference>
<feature type="domain" description="SIS" evidence="5">
    <location>
        <begin position="140"/>
        <end position="277"/>
    </location>
</feature>
<feature type="domain" description="HTH rpiR-type" evidence="4">
    <location>
        <begin position="15"/>
        <end position="91"/>
    </location>
</feature>
<dbReference type="SUPFAM" id="SSF53697">
    <property type="entry name" value="SIS domain"/>
    <property type="match status" value="1"/>
</dbReference>
<dbReference type="GO" id="GO:0097367">
    <property type="term" value="F:carbohydrate derivative binding"/>
    <property type="evidence" value="ECO:0007669"/>
    <property type="project" value="InterPro"/>
</dbReference>
<dbReference type="PROSITE" id="PS51464">
    <property type="entry name" value="SIS"/>
    <property type="match status" value="1"/>
</dbReference>
<sequence>MPQRLPHRLRCEAADPFGERLGAALPRLSPAGRRVARFLNENRPLALALSAMELAERAGTSDATVVRSVQALGFRGLPELKRELAAALAAPPTNPAEAMRGTLAEAGEESWHAVDLAIETQREAVEALATSEARATLRAAVATLHPACRILVFGLGPSAALARYLATLLGRAGRSARALDASGIALADQMLDLGPGDALLVLAYGRAYREVVALFGEARRLALPVVLVTDSLDGSLARHADVVVPARRGRARRVALHGATLVALEAIALGLAAMDGERALASLDRLNDLRAAIAGGRHDAG</sequence>
<dbReference type="GO" id="GO:0003700">
    <property type="term" value="F:DNA-binding transcription factor activity"/>
    <property type="evidence" value="ECO:0007669"/>
    <property type="project" value="InterPro"/>
</dbReference>
<evidence type="ECO:0000256" key="2">
    <source>
        <dbReference type="ARBA" id="ARBA00023125"/>
    </source>
</evidence>
<accession>A0A9X9X709</accession>